<keyword evidence="12" id="KW-0472">Membrane</keyword>
<dbReference type="InterPro" id="IPR039477">
    <property type="entry name" value="ILEI/PANDER_dom"/>
</dbReference>
<evidence type="ECO:0000256" key="7">
    <source>
        <dbReference type="ARBA" id="ARBA00022692"/>
    </source>
</evidence>
<dbReference type="GO" id="GO:0047223">
    <property type="term" value="F:beta-1,3-galactosyl-O-glycosyl-glycoprotein beta-1,3-N-acetylglucosaminyltransferase activity"/>
    <property type="evidence" value="ECO:0007669"/>
    <property type="project" value="TreeGrafter"/>
</dbReference>
<evidence type="ECO:0000313" key="16">
    <source>
        <dbReference type="EMBL" id="CAL4112934.1"/>
    </source>
</evidence>
<sequence length="794" mass="89361">MVSDVGIHSLRQRTGIKMAVMSYIRRRVGKAAPIVKRVVLPVGALFLVMHMLTGTNDKDLLDQHLQENLIVPGEAIDPLLDKPQAHHYKHVKDVKEVKDKHESPTKYKPPKASSSSSSSKSETSKPKESSGYKDEDLKRAPSAWSMAKANITDSHKVRFKPHAITNDTVTLTLMSSADKIFMSINKKEIYRNLDDRGIHLVVVNQATGRVMAKRVFDTFSVGVEEEMVDFIDDIQDGRILIFAVRDEAATSLSWRGRNKLKELGGRWADKLAYRDMWALVTRKGALKLAETYSNVATADTGYEWGGPVFLRTDFDLEEKQAECGWPSNERNDARRMFCLRHEGYGSMCNCEISQWQDVFFKVDKRIHNEMMQNKLYKDIGIIILATDRPHYLYKTLKSLWEAPGINRDKIAVYVESHYREVLNLCKVFGVHVVVTNSPGNDTTTKIKNKLQRAFRDVVGAEFPADKVPKGNLPEDTLPPFTASHILVLEEDITVSIDIFKYFHSVAPVLEADKTIVGISAFNYFGYRDVASSLTSVYRTNQVNYVAVLLHADIIRNHLTKHWSTKNTTEWHNSLRKTIEEMKGAILYPEVPRAHHIGYTGAIIAGGIQHNLFRDHIVSLSLDYNIQPKDVHMLEAAAYDNNLEQTLKKAEPINFDFCNHDLLYGENPLIMFLSYDGEDKNAENWNNLFRCLRGWHVYPEAGWDGVWQVHYHGHLLNIVAVPLSKYSHLQPSGYKLFTAPPTTTTTTTTTSTTTTTTTTPQSTSASSSSSDSSSSSSSSSTTSKSSTSSTTASKD</sequence>
<comment type="caution">
    <text evidence="16">The sequence shown here is derived from an EMBL/GenBank/DDBJ whole genome shotgun (WGS) entry which is preliminary data.</text>
</comment>
<protein>
    <recommendedName>
        <fullName evidence="15">ILEI/PANDER domain-containing protein</fullName>
    </recommendedName>
</protein>
<evidence type="ECO:0000259" key="15">
    <source>
        <dbReference type="Pfam" id="PF15711"/>
    </source>
</evidence>
<feature type="compositionally biased region" description="Basic and acidic residues" evidence="14">
    <location>
        <begin position="91"/>
        <end position="105"/>
    </location>
</feature>
<dbReference type="Gene3D" id="3.90.550.10">
    <property type="entry name" value="Spore Coat Polysaccharide Biosynthesis Protein SpsA, Chain A"/>
    <property type="match status" value="1"/>
</dbReference>
<keyword evidence="6" id="KW-0808">Transferase</keyword>
<proteinExistence type="inferred from homology"/>
<dbReference type="SUPFAM" id="SSF53448">
    <property type="entry name" value="Nucleotide-diphospho-sugar transferases"/>
    <property type="match status" value="1"/>
</dbReference>
<reference evidence="16 17" key="1">
    <citation type="submission" date="2024-05" db="EMBL/GenBank/DDBJ databases">
        <authorList>
            <person name="Wallberg A."/>
        </authorList>
    </citation>
    <scope>NUCLEOTIDE SEQUENCE [LARGE SCALE GENOMIC DNA]</scope>
</reference>
<keyword evidence="5" id="KW-0328">Glycosyltransferase</keyword>
<dbReference type="InterPro" id="IPR029044">
    <property type="entry name" value="Nucleotide-diphossugar_trans"/>
</dbReference>
<keyword evidence="7" id="KW-0812">Transmembrane</keyword>
<keyword evidence="8" id="KW-0479">Metal-binding</keyword>
<dbReference type="PANTHER" id="PTHR46396:SF1">
    <property type="entry name" value="PROTEIN O-LINKED-MANNOSE BETA-1,2-N-ACETYLGLUCOSAMINYLTRANSFERASE 1"/>
    <property type="match status" value="1"/>
</dbReference>
<evidence type="ECO:0000256" key="9">
    <source>
        <dbReference type="ARBA" id="ARBA00022968"/>
    </source>
</evidence>
<feature type="compositionally biased region" description="Low complexity" evidence="14">
    <location>
        <begin position="110"/>
        <end position="121"/>
    </location>
</feature>
<dbReference type="PANTHER" id="PTHR46396">
    <property type="entry name" value="PROTEIN O-LINKED-MANNOSE BETA-1,2-N-ACETYLGLUCOSAMINYLTRANSFERASE 1"/>
    <property type="match status" value="1"/>
</dbReference>
<name>A0AAV2R3A8_MEGNR</name>
<dbReference type="Pfam" id="PF15711">
    <property type="entry name" value="ILEI"/>
    <property type="match status" value="1"/>
</dbReference>
<organism evidence="16 17">
    <name type="scientific">Meganyctiphanes norvegica</name>
    <name type="common">Northern krill</name>
    <name type="synonym">Thysanopoda norvegica</name>
    <dbReference type="NCBI Taxonomy" id="48144"/>
    <lineage>
        <taxon>Eukaryota</taxon>
        <taxon>Metazoa</taxon>
        <taxon>Ecdysozoa</taxon>
        <taxon>Arthropoda</taxon>
        <taxon>Crustacea</taxon>
        <taxon>Multicrustacea</taxon>
        <taxon>Malacostraca</taxon>
        <taxon>Eumalacostraca</taxon>
        <taxon>Eucarida</taxon>
        <taxon>Euphausiacea</taxon>
        <taxon>Euphausiidae</taxon>
        <taxon>Meganyctiphanes</taxon>
    </lineage>
</organism>
<evidence type="ECO:0000256" key="13">
    <source>
        <dbReference type="ARBA" id="ARBA00023211"/>
    </source>
</evidence>
<feature type="domain" description="ILEI/PANDER" evidence="15">
    <location>
        <begin position="196"/>
        <end position="285"/>
    </location>
</feature>
<dbReference type="AlphaFoldDB" id="A0AAV2R3A8"/>
<comment type="similarity">
    <text evidence="4">Belongs to the glycosyltransferase 13 family.</text>
</comment>
<dbReference type="GO" id="GO:0016266">
    <property type="term" value="P:protein O-linked glycosylation via N-acetyl-galactosamine"/>
    <property type="evidence" value="ECO:0007669"/>
    <property type="project" value="TreeGrafter"/>
</dbReference>
<comment type="cofactor">
    <cofactor evidence="1">
        <name>Mn(2+)</name>
        <dbReference type="ChEBI" id="CHEBI:29035"/>
    </cofactor>
</comment>
<dbReference type="GO" id="GO:0046872">
    <property type="term" value="F:metal ion binding"/>
    <property type="evidence" value="ECO:0007669"/>
    <property type="project" value="UniProtKB-KW"/>
</dbReference>
<evidence type="ECO:0000256" key="14">
    <source>
        <dbReference type="SAM" id="MobiDB-lite"/>
    </source>
</evidence>
<evidence type="ECO:0000256" key="2">
    <source>
        <dbReference type="ARBA" id="ARBA00004323"/>
    </source>
</evidence>
<keyword evidence="17" id="KW-1185">Reference proteome</keyword>
<evidence type="ECO:0000256" key="11">
    <source>
        <dbReference type="ARBA" id="ARBA00023034"/>
    </source>
</evidence>
<dbReference type="InterPro" id="IPR052463">
    <property type="entry name" value="O-linked_mannose_GnT"/>
</dbReference>
<evidence type="ECO:0000256" key="6">
    <source>
        <dbReference type="ARBA" id="ARBA00022679"/>
    </source>
</evidence>
<feature type="region of interest" description="Disordered" evidence="14">
    <location>
        <begin position="736"/>
        <end position="794"/>
    </location>
</feature>
<evidence type="ECO:0000256" key="12">
    <source>
        <dbReference type="ARBA" id="ARBA00023136"/>
    </source>
</evidence>
<keyword evidence="11" id="KW-0333">Golgi apparatus</keyword>
<evidence type="ECO:0000256" key="8">
    <source>
        <dbReference type="ARBA" id="ARBA00022723"/>
    </source>
</evidence>
<keyword evidence="13" id="KW-0464">Manganese</keyword>
<dbReference type="InterPro" id="IPR004139">
    <property type="entry name" value="Glyco_trans_13"/>
</dbReference>
<feature type="region of interest" description="Disordered" evidence="14">
    <location>
        <begin position="91"/>
        <end position="139"/>
    </location>
</feature>
<evidence type="ECO:0000256" key="3">
    <source>
        <dbReference type="ARBA" id="ARBA00004922"/>
    </source>
</evidence>
<dbReference type="PROSITE" id="PS52031">
    <property type="entry name" value="GG_LECTIN"/>
    <property type="match status" value="1"/>
</dbReference>
<comment type="subcellular location">
    <subcellularLocation>
        <location evidence="2">Golgi apparatus membrane</location>
        <topology evidence="2">Single-pass type II membrane protein</topology>
    </subcellularLocation>
</comment>
<dbReference type="Proteomes" id="UP001497623">
    <property type="component" value="Unassembled WGS sequence"/>
</dbReference>
<comment type="pathway">
    <text evidence="3">Protein modification; protein glycosylation.</text>
</comment>
<evidence type="ECO:0000256" key="4">
    <source>
        <dbReference type="ARBA" id="ARBA00006492"/>
    </source>
</evidence>
<evidence type="ECO:0000313" key="17">
    <source>
        <dbReference type="Proteomes" id="UP001497623"/>
    </source>
</evidence>
<gene>
    <name evidence="16" type="ORF">MNOR_LOCUS20007</name>
</gene>
<keyword evidence="10" id="KW-1133">Transmembrane helix</keyword>
<keyword evidence="9" id="KW-0735">Signal-anchor</keyword>
<dbReference type="EMBL" id="CAXKWB010015184">
    <property type="protein sequence ID" value="CAL4112934.1"/>
    <property type="molecule type" value="Genomic_DNA"/>
</dbReference>
<feature type="compositionally biased region" description="Low complexity" evidence="14">
    <location>
        <begin position="737"/>
        <end position="794"/>
    </location>
</feature>
<evidence type="ECO:0000256" key="1">
    <source>
        <dbReference type="ARBA" id="ARBA00001936"/>
    </source>
</evidence>
<dbReference type="Pfam" id="PF03071">
    <property type="entry name" value="GNT-I"/>
    <property type="match status" value="1"/>
</dbReference>
<evidence type="ECO:0000256" key="10">
    <source>
        <dbReference type="ARBA" id="ARBA00022989"/>
    </source>
</evidence>
<dbReference type="GO" id="GO:0000139">
    <property type="term" value="C:Golgi membrane"/>
    <property type="evidence" value="ECO:0007669"/>
    <property type="project" value="UniProtKB-SubCell"/>
</dbReference>
<accession>A0AAV2R3A8</accession>
<feature type="compositionally biased region" description="Basic and acidic residues" evidence="14">
    <location>
        <begin position="122"/>
        <end position="139"/>
    </location>
</feature>
<evidence type="ECO:0000256" key="5">
    <source>
        <dbReference type="ARBA" id="ARBA00022676"/>
    </source>
</evidence>